<feature type="domain" description="Glycosyl transferase family 1" evidence="1">
    <location>
        <begin position="4"/>
        <end position="135"/>
    </location>
</feature>
<dbReference type="Proteomes" id="UP000595841">
    <property type="component" value="Chromosome"/>
</dbReference>
<dbReference type="KEGG" id="pson:JI735_01925"/>
<evidence type="ECO:0000259" key="1">
    <source>
        <dbReference type="Pfam" id="PF00534"/>
    </source>
</evidence>
<dbReference type="GO" id="GO:0016757">
    <property type="term" value="F:glycosyltransferase activity"/>
    <property type="evidence" value="ECO:0007669"/>
    <property type="project" value="InterPro"/>
</dbReference>
<dbReference type="SUPFAM" id="SSF53756">
    <property type="entry name" value="UDP-Glycosyltransferase/glycogen phosphorylase"/>
    <property type="match status" value="1"/>
</dbReference>
<dbReference type="RefSeq" id="WP_051051639.1">
    <property type="nucleotide sequence ID" value="NZ_CP068595.1"/>
</dbReference>
<evidence type="ECO:0000313" key="2">
    <source>
        <dbReference type="EMBL" id="QQZ61548.1"/>
    </source>
</evidence>
<protein>
    <submittedName>
        <fullName evidence="2">Glycosyltransferase</fullName>
    </submittedName>
</protein>
<accession>A0A974PDT8</accession>
<name>A0A974PDT8_9BACL</name>
<reference evidence="2 3" key="1">
    <citation type="submission" date="2021-01" db="EMBL/GenBank/DDBJ databases">
        <title>Whole genome sequence of Paenibacillus sonchi LMG 24727 for comparative genomics.</title>
        <authorList>
            <person name="Lee G."/>
            <person name="Kim M.-J."/>
            <person name="Lim K."/>
            <person name="Shin J.-H."/>
        </authorList>
    </citation>
    <scope>NUCLEOTIDE SEQUENCE [LARGE SCALE GENOMIC DNA]</scope>
    <source>
        <strain evidence="2 3">LMG 24727</strain>
    </source>
</reference>
<sequence>MNIKGVHVLIGALGILQHSRRDWVCAIAGIGSLTEALQEQVRELGIEDRVFFTGKIDNIPAALTAADIYVQPSLQDTQPFSVTEARLAGIAPIVAGTAGMPEMVQQGVTGFVVPPEDNAALAAQLEQLLGDDELRITGKQARSWAAQNRSLDGMAAGTLMAYHKAVALHQGKRGCISDRSWRKGAVSSRLPDAFHPADVLELMPGDPLALTLREGLPQNYSIPDAQMVIGE</sequence>
<dbReference type="InterPro" id="IPR001296">
    <property type="entry name" value="Glyco_trans_1"/>
</dbReference>
<evidence type="ECO:0000313" key="3">
    <source>
        <dbReference type="Proteomes" id="UP000595841"/>
    </source>
</evidence>
<organism evidence="2 3">
    <name type="scientific">Paenibacillus sonchi</name>
    <dbReference type="NCBI Taxonomy" id="373687"/>
    <lineage>
        <taxon>Bacteria</taxon>
        <taxon>Bacillati</taxon>
        <taxon>Bacillota</taxon>
        <taxon>Bacilli</taxon>
        <taxon>Bacillales</taxon>
        <taxon>Paenibacillaceae</taxon>
        <taxon>Paenibacillus</taxon>
        <taxon>Paenibacillus sonchi group</taxon>
    </lineage>
</organism>
<dbReference type="EMBL" id="CP068595">
    <property type="protein sequence ID" value="QQZ61548.1"/>
    <property type="molecule type" value="Genomic_DNA"/>
</dbReference>
<keyword evidence="3" id="KW-1185">Reference proteome</keyword>
<dbReference type="AlphaFoldDB" id="A0A974PDT8"/>
<gene>
    <name evidence="2" type="ORF">JI735_01925</name>
</gene>
<dbReference type="Pfam" id="PF00534">
    <property type="entry name" value="Glycos_transf_1"/>
    <property type="match status" value="1"/>
</dbReference>
<dbReference type="Gene3D" id="3.40.50.2000">
    <property type="entry name" value="Glycogen Phosphorylase B"/>
    <property type="match status" value="2"/>
</dbReference>
<proteinExistence type="predicted"/>
<dbReference type="PANTHER" id="PTHR12526">
    <property type="entry name" value="GLYCOSYLTRANSFERASE"/>
    <property type="match status" value="1"/>
</dbReference>
<dbReference type="CDD" id="cd03801">
    <property type="entry name" value="GT4_PimA-like"/>
    <property type="match status" value="1"/>
</dbReference>